<dbReference type="Proteomes" id="UP000190750">
    <property type="component" value="Unassembled WGS sequence"/>
</dbReference>
<dbReference type="STRING" id="28066.RF819_02685"/>
<proteinExistence type="predicted"/>
<dbReference type="EMBL" id="MTJN01000002">
    <property type="protein sequence ID" value="OOV05755.1"/>
    <property type="molecule type" value="Genomic_DNA"/>
</dbReference>
<protein>
    <submittedName>
        <fullName evidence="1">Uncharacterized protein</fullName>
    </submittedName>
</protein>
<organism evidence="1 2">
    <name type="scientific">Rhodoferax fermentans</name>
    <dbReference type="NCBI Taxonomy" id="28066"/>
    <lineage>
        <taxon>Bacteria</taxon>
        <taxon>Pseudomonadati</taxon>
        <taxon>Pseudomonadota</taxon>
        <taxon>Betaproteobacteria</taxon>
        <taxon>Burkholderiales</taxon>
        <taxon>Comamonadaceae</taxon>
        <taxon>Rhodoferax</taxon>
    </lineage>
</organism>
<accession>A0A1T1AP21</accession>
<gene>
    <name evidence="1" type="ORF">RF819_02685</name>
</gene>
<keyword evidence="2" id="KW-1185">Reference proteome</keyword>
<name>A0A1T1AP21_RHOFE</name>
<dbReference type="AlphaFoldDB" id="A0A1T1AP21"/>
<dbReference type="OrthoDB" id="9150009at2"/>
<evidence type="ECO:0000313" key="2">
    <source>
        <dbReference type="Proteomes" id="UP000190750"/>
    </source>
</evidence>
<evidence type="ECO:0000313" key="1">
    <source>
        <dbReference type="EMBL" id="OOV05755.1"/>
    </source>
</evidence>
<sequence>MPQIKRFKGLNNVSDSLRLGLGWLATADNVNVTDTGALTKRAGYSLVSAGDYVGVFTTFDYSRFYAAVDGYLTDYDGNRLIPLSSPDPMFWAEVNDQVFFNNGLDAGVILPDNTVLPWRWQTPAAPTVAAVTGRLPAGMYQVRCTTFLADGRETGTSEPAEITLTDGQALQISGVTPGSNVYIAPANSDVYQLAGRATTSAFVWNSSPDNLGRDLLNAFLDPLPLGADVIQVWKGRVYAAMYMPSEDQTVVWFSQPLAFHLFNLNSNFILVPGHVQMLAAHDEALVIGTETRVYACDGTKLVQLADYGVVPGWHDDKDADGKVYFWTTRGLCSALPFQNLTERQISVAPGLRAGGCIVKSGGQKRYLAVLQQGGEPFNAL</sequence>
<dbReference type="RefSeq" id="WP_078363538.1">
    <property type="nucleotide sequence ID" value="NZ_MTJN01000002.1"/>
</dbReference>
<reference evidence="1 2" key="1">
    <citation type="submission" date="2017-01" db="EMBL/GenBank/DDBJ databases">
        <title>Genome sequencing of Rhodoferax fermentans JCM 7819.</title>
        <authorList>
            <person name="Kim Y.J."/>
            <person name="Farh M.E.-A."/>
            <person name="Yang D.-C."/>
        </authorList>
    </citation>
    <scope>NUCLEOTIDE SEQUENCE [LARGE SCALE GENOMIC DNA]</scope>
    <source>
        <strain evidence="1 2">JCM 7819</strain>
    </source>
</reference>
<comment type="caution">
    <text evidence="1">The sequence shown here is derived from an EMBL/GenBank/DDBJ whole genome shotgun (WGS) entry which is preliminary data.</text>
</comment>